<accession>A0A494VZ93</accession>
<keyword evidence="1" id="KW-0472">Membrane</keyword>
<keyword evidence="1" id="KW-0812">Transmembrane</keyword>
<proteinExistence type="predicted"/>
<evidence type="ECO:0000259" key="2">
    <source>
        <dbReference type="PROSITE" id="PS51468"/>
    </source>
</evidence>
<evidence type="ECO:0000313" key="3">
    <source>
        <dbReference type="EMBL" id="BBD97201.1"/>
    </source>
</evidence>
<dbReference type="InterPro" id="IPR013694">
    <property type="entry name" value="VIT"/>
</dbReference>
<dbReference type="RefSeq" id="WP_066698704.1">
    <property type="nucleotide sequence ID" value="NZ_AP018664.1"/>
</dbReference>
<feature type="transmembrane region" description="Helical" evidence="1">
    <location>
        <begin position="473"/>
        <end position="491"/>
    </location>
</feature>
<sequence length="560" mass="59877">MSASTLLVDPLAALFRNGLVGLPPLVLDETKIEIQMVVPLAHISTVRRFINSSDGLVEAVLTLPPLAPHEILHRLIVRINGAEYHAAPQPARRARRAHDAAVAEGRRAILYELLEHDVPMISIAGIESGAQVEILTWSIRPLARPEENRATLLIHLSAASQAALFRLADADAAVTTPERHSASLIVSAEALRVTISGQLYPDRELTANELIGVECSTPIFLEITALEGGSLDHSEWQVGQPGGWEVTSQRGIETFRHPGNPEGSVISGRNDWIFGITQTSAGEIRVTAPLPSDGTVAPGHHGMWGIAPNARGMRAFAAAGFVEAATPQTPAAVLLAANVLSRHTSLAFIGPEGELPDEISTLRKLALAGMEAVDFGSEPLSPVALEPFPDVSPARNAPTLPSKDEYIKPGARPPRGWLKWVPAVLTLLGIVAAFQFIDVPLPPKLIAFVGLMLLGAIPFLPREGSLAWRRLPFLLVLPLPWIAAIVAGPLGDDLTYGFMPIPNWMIPVQGGLLAASAVLPFLLMPIMRDARRFTAVLGVLNFALTFFVTSAGILLLTPGS</sequence>
<reference evidence="3 4" key="1">
    <citation type="submission" date="2018-05" db="EMBL/GenBank/DDBJ databases">
        <title>Complete Genome Sequence of the Nonylphenol-Degrading Bacterium Sphingobium amiense DSM 16289T.</title>
        <authorList>
            <person name="Ootsuka M."/>
            <person name="Nishizawa T."/>
            <person name="Ohta H."/>
        </authorList>
    </citation>
    <scope>NUCLEOTIDE SEQUENCE [LARGE SCALE GENOMIC DNA]</scope>
    <source>
        <strain evidence="3 4">DSM 16289</strain>
    </source>
</reference>
<feature type="transmembrane region" description="Helical" evidence="1">
    <location>
        <begin position="535"/>
        <end position="556"/>
    </location>
</feature>
<feature type="transmembrane region" description="Helical" evidence="1">
    <location>
        <begin position="503"/>
        <end position="523"/>
    </location>
</feature>
<evidence type="ECO:0000256" key="1">
    <source>
        <dbReference type="SAM" id="Phobius"/>
    </source>
</evidence>
<feature type="domain" description="VIT" evidence="2">
    <location>
        <begin position="11"/>
        <end position="140"/>
    </location>
</feature>
<dbReference type="EMBL" id="AP018664">
    <property type="protein sequence ID" value="BBD97201.1"/>
    <property type="molecule type" value="Genomic_DNA"/>
</dbReference>
<organism evidence="3 4">
    <name type="scientific">Sphingobium amiense</name>
    <dbReference type="NCBI Taxonomy" id="135719"/>
    <lineage>
        <taxon>Bacteria</taxon>
        <taxon>Pseudomonadati</taxon>
        <taxon>Pseudomonadota</taxon>
        <taxon>Alphaproteobacteria</taxon>
        <taxon>Sphingomonadales</taxon>
        <taxon>Sphingomonadaceae</taxon>
        <taxon>Sphingobium</taxon>
    </lineage>
</organism>
<dbReference type="Pfam" id="PF08487">
    <property type="entry name" value="VIT"/>
    <property type="match status" value="1"/>
</dbReference>
<feature type="transmembrane region" description="Helical" evidence="1">
    <location>
        <begin position="443"/>
        <end position="461"/>
    </location>
</feature>
<protein>
    <recommendedName>
        <fullName evidence="2">VIT domain-containing protein</fullName>
    </recommendedName>
</protein>
<dbReference type="PROSITE" id="PS51468">
    <property type="entry name" value="VIT"/>
    <property type="match status" value="1"/>
</dbReference>
<dbReference type="AlphaFoldDB" id="A0A494VZ93"/>
<gene>
    <name evidence="3" type="ORF">SAMIE_1007020</name>
</gene>
<dbReference type="KEGG" id="sami:SAMIE_1007020"/>
<name>A0A494VZ93_9SPHN</name>
<keyword evidence="1" id="KW-1133">Transmembrane helix</keyword>
<keyword evidence="4" id="KW-1185">Reference proteome</keyword>
<dbReference type="Proteomes" id="UP000279959">
    <property type="component" value="Chromosome"/>
</dbReference>
<evidence type="ECO:0000313" key="4">
    <source>
        <dbReference type="Proteomes" id="UP000279959"/>
    </source>
</evidence>